<dbReference type="GO" id="GO:0015658">
    <property type="term" value="F:branched-chain amino acid transmembrane transporter activity"/>
    <property type="evidence" value="ECO:0007669"/>
    <property type="project" value="TreeGrafter"/>
</dbReference>
<dbReference type="Proteomes" id="UP000289200">
    <property type="component" value="Unassembled WGS sequence"/>
</dbReference>
<dbReference type="EMBL" id="UWOC01000208">
    <property type="protein sequence ID" value="VCU11666.1"/>
    <property type="molecule type" value="Genomic_DNA"/>
</dbReference>
<dbReference type="CDD" id="cd03224">
    <property type="entry name" value="ABC_TM1139_LivF_branched"/>
    <property type="match status" value="1"/>
</dbReference>
<evidence type="ECO:0000256" key="2">
    <source>
        <dbReference type="ARBA" id="ARBA00022448"/>
    </source>
</evidence>
<dbReference type="Pfam" id="PF00005">
    <property type="entry name" value="ABC_tran"/>
    <property type="match status" value="1"/>
</dbReference>
<accession>A0A3S4C072</accession>
<feature type="domain" description="ABC transporter" evidence="6">
    <location>
        <begin position="2"/>
        <end position="233"/>
    </location>
</feature>
<dbReference type="PROSITE" id="PS50893">
    <property type="entry name" value="ABC_TRANSPORTER_2"/>
    <property type="match status" value="1"/>
</dbReference>
<reference evidence="8" key="1">
    <citation type="submission" date="2018-10" db="EMBL/GenBank/DDBJ databases">
        <authorList>
            <person name="Peiro R."/>
            <person name="Begona"/>
            <person name="Cbmso G."/>
            <person name="Lopez M."/>
            <person name="Gonzalez S."/>
            <person name="Sacristan E."/>
            <person name="Castillo E."/>
        </authorList>
    </citation>
    <scope>NUCLEOTIDE SEQUENCE [LARGE SCALE GENOMIC DNA]</scope>
</reference>
<dbReference type="SUPFAM" id="SSF52540">
    <property type="entry name" value="P-loop containing nucleoside triphosphate hydrolases"/>
    <property type="match status" value="1"/>
</dbReference>
<keyword evidence="8" id="KW-1185">Reference proteome</keyword>
<dbReference type="InterPro" id="IPR052156">
    <property type="entry name" value="BCAA_Transport_ATP-bd_LivF"/>
</dbReference>
<dbReference type="GO" id="GO:0015807">
    <property type="term" value="P:L-amino acid transport"/>
    <property type="evidence" value="ECO:0007669"/>
    <property type="project" value="TreeGrafter"/>
</dbReference>
<evidence type="ECO:0000256" key="1">
    <source>
        <dbReference type="ARBA" id="ARBA00005417"/>
    </source>
</evidence>
<comment type="caution">
    <text evidence="7">The sequence shown here is derived from an EMBL/GenBank/DDBJ whole genome shotgun (WGS) entry which is preliminary data.</text>
</comment>
<dbReference type="GO" id="GO:0016887">
    <property type="term" value="F:ATP hydrolysis activity"/>
    <property type="evidence" value="ECO:0007669"/>
    <property type="project" value="InterPro"/>
</dbReference>
<organism evidence="7 8">
    <name type="scientific">Rhodoplanes serenus</name>
    <dbReference type="NCBI Taxonomy" id="200615"/>
    <lineage>
        <taxon>Bacteria</taxon>
        <taxon>Pseudomonadati</taxon>
        <taxon>Pseudomonadota</taxon>
        <taxon>Alphaproteobacteria</taxon>
        <taxon>Hyphomicrobiales</taxon>
        <taxon>Nitrobacteraceae</taxon>
        <taxon>Rhodoplanes</taxon>
    </lineage>
</organism>
<sequence length="236" mass="24988">MLAVDGLTCGYGRVLAVRDLSFEARPGEALAILGPNGAGKSSTLMAVAGQVAVSAGTIRFDGEDVTTLSPMARCARGIALAPEGRRLFRDLTVRENLIVGGYVRPARDTHAAMERVLDLFPRLKERLDNLAGSLSGGEQQMTAIGRAMMAAPRLLLIDEVSLGLMPKNVDICYEALDALRRAGLTIVLVEQSLERVLAMADRVIVLESGRLAWAGTAAEARGNPEVVRAYMGGAAA</sequence>
<dbReference type="Gene3D" id="3.40.50.300">
    <property type="entry name" value="P-loop containing nucleotide triphosphate hydrolases"/>
    <property type="match status" value="1"/>
</dbReference>
<dbReference type="InterPro" id="IPR027417">
    <property type="entry name" value="P-loop_NTPase"/>
</dbReference>
<evidence type="ECO:0000256" key="4">
    <source>
        <dbReference type="ARBA" id="ARBA00022840"/>
    </source>
</evidence>
<dbReference type="RefSeq" id="WP_129611597.1">
    <property type="nucleotide sequence ID" value="NZ_UWOC01000208.1"/>
</dbReference>
<gene>
    <name evidence="7" type="primary">livF_18</name>
    <name evidence="7" type="ORF">RHODGE_RHODGE_04880</name>
</gene>
<comment type="similarity">
    <text evidence="1">Belongs to the ABC transporter superfamily.</text>
</comment>
<dbReference type="SMART" id="SM00382">
    <property type="entry name" value="AAA"/>
    <property type="match status" value="1"/>
</dbReference>
<dbReference type="AlphaFoldDB" id="A0A3S4C072"/>
<evidence type="ECO:0000256" key="5">
    <source>
        <dbReference type="ARBA" id="ARBA00022970"/>
    </source>
</evidence>
<evidence type="ECO:0000256" key="3">
    <source>
        <dbReference type="ARBA" id="ARBA00022741"/>
    </source>
</evidence>
<dbReference type="PANTHER" id="PTHR43820:SF4">
    <property type="entry name" value="HIGH-AFFINITY BRANCHED-CHAIN AMINO ACID TRANSPORT ATP-BINDING PROTEIN LIVF"/>
    <property type="match status" value="1"/>
</dbReference>
<dbReference type="InterPro" id="IPR003593">
    <property type="entry name" value="AAA+_ATPase"/>
</dbReference>
<protein>
    <submittedName>
        <fullName evidence="7">High-affinity branched-chain amino acid transport ATP-binding protein LivF</fullName>
    </submittedName>
</protein>
<proteinExistence type="inferred from homology"/>
<keyword evidence="4 7" id="KW-0067">ATP-binding</keyword>
<dbReference type="InterPro" id="IPR003439">
    <property type="entry name" value="ABC_transporter-like_ATP-bd"/>
</dbReference>
<evidence type="ECO:0000313" key="8">
    <source>
        <dbReference type="Proteomes" id="UP000289200"/>
    </source>
</evidence>
<evidence type="ECO:0000259" key="6">
    <source>
        <dbReference type="PROSITE" id="PS50893"/>
    </source>
</evidence>
<dbReference type="PANTHER" id="PTHR43820">
    <property type="entry name" value="HIGH-AFFINITY BRANCHED-CHAIN AMINO ACID TRANSPORT ATP-BINDING PROTEIN LIVF"/>
    <property type="match status" value="1"/>
</dbReference>
<dbReference type="GO" id="GO:0005524">
    <property type="term" value="F:ATP binding"/>
    <property type="evidence" value="ECO:0007669"/>
    <property type="project" value="UniProtKB-KW"/>
</dbReference>
<dbReference type="OrthoDB" id="8445866at2"/>
<keyword evidence="5" id="KW-0029">Amino-acid transport</keyword>
<evidence type="ECO:0000313" key="7">
    <source>
        <dbReference type="EMBL" id="VCU11666.1"/>
    </source>
</evidence>
<name>A0A3S4C072_9BRAD</name>
<keyword evidence="2" id="KW-0813">Transport</keyword>
<keyword evidence="3" id="KW-0547">Nucleotide-binding</keyword>